<keyword evidence="3" id="KW-1185">Reference proteome</keyword>
<dbReference type="Pfam" id="PF02769">
    <property type="entry name" value="AIRS_C"/>
    <property type="match status" value="1"/>
</dbReference>
<dbReference type="InterPro" id="IPR010918">
    <property type="entry name" value="PurM-like_C_dom"/>
</dbReference>
<gene>
    <name evidence="2" type="ORF">OCV65_09030</name>
</gene>
<feature type="domain" description="PurM-like C-terminal" evidence="1">
    <location>
        <begin position="171"/>
        <end position="270"/>
    </location>
</feature>
<evidence type="ECO:0000259" key="1">
    <source>
        <dbReference type="Pfam" id="PF02769"/>
    </source>
</evidence>
<evidence type="ECO:0000313" key="2">
    <source>
        <dbReference type="EMBL" id="MCU6700371.1"/>
    </source>
</evidence>
<dbReference type="Gene3D" id="3.90.650.10">
    <property type="entry name" value="PurM-like C-terminal domain"/>
    <property type="match status" value="1"/>
</dbReference>
<dbReference type="Proteomes" id="UP001207605">
    <property type="component" value="Unassembled WGS sequence"/>
</dbReference>
<name>A0ABT2S706_9FIRM</name>
<dbReference type="RefSeq" id="WP_262581777.1">
    <property type="nucleotide sequence ID" value="NZ_JAOQJV010000011.1"/>
</dbReference>
<organism evidence="2 3">
    <name type="scientific">Dorea ammoniilytica</name>
    <dbReference type="NCBI Taxonomy" id="2981788"/>
    <lineage>
        <taxon>Bacteria</taxon>
        <taxon>Bacillati</taxon>
        <taxon>Bacillota</taxon>
        <taxon>Clostridia</taxon>
        <taxon>Lachnospirales</taxon>
        <taxon>Lachnospiraceae</taxon>
        <taxon>Dorea</taxon>
    </lineage>
</organism>
<dbReference type="PANTHER" id="PTHR30303">
    <property type="entry name" value="HYDROGENASE ISOENZYMES FORMATION PROTEIN HYPE"/>
    <property type="match status" value="1"/>
</dbReference>
<evidence type="ECO:0000313" key="3">
    <source>
        <dbReference type="Proteomes" id="UP001207605"/>
    </source>
</evidence>
<dbReference type="InterPro" id="IPR011854">
    <property type="entry name" value="HypE"/>
</dbReference>
<dbReference type="InterPro" id="IPR036676">
    <property type="entry name" value="PurM-like_C_sf"/>
</dbReference>
<accession>A0ABT2S706</accession>
<protein>
    <submittedName>
        <fullName evidence="2">AIR synthase-related protein</fullName>
    </submittedName>
</protein>
<comment type="caution">
    <text evidence="2">The sequence shown here is derived from an EMBL/GenBank/DDBJ whole genome shotgun (WGS) entry which is preliminary data.</text>
</comment>
<dbReference type="PANTHER" id="PTHR30303:SF4">
    <property type="entry name" value="HYDROGENASE EXPRESSION_FORMATION PROTEIN HYPE"/>
    <property type="match status" value="1"/>
</dbReference>
<dbReference type="EMBL" id="JAOQJV010000011">
    <property type="protein sequence ID" value="MCU6700371.1"/>
    <property type="molecule type" value="Genomic_DNA"/>
</dbReference>
<sequence length="293" mass="32128">MVYKTFLTHTGVYYGGMRDGAAYGLLTEVNELAAQGVHAGSAEIRIEIPADMDKSRMHSIRNHIAKAMEKLETEDFQLEELHIAGEKCAALRVPQIVITAAGEIDHKERIADALLTARAGQDIVYAGWAGLEGMLRIIGEKEAELRERFTPAFIGQMKAYDSELCGLSKIAVADAMGVSVIRQVSRGGILASLWDLANDTELGLNLDLKKIAVRQETIEVCEHFRLNPYQLASGGSFLMLTENGEALADALNQKGIQAAVIGQLTDSNDKIIHNGEDMRYIDRPAPDELMKVF</sequence>
<proteinExistence type="predicted"/>
<dbReference type="SUPFAM" id="SSF56042">
    <property type="entry name" value="PurM C-terminal domain-like"/>
    <property type="match status" value="1"/>
</dbReference>
<reference evidence="2 3" key="1">
    <citation type="journal article" date="2021" name="ISME Commun">
        <title>Automated analysis of genomic sequences facilitates high-throughput and comprehensive description of bacteria.</title>
        <authorList>
            <person name="Hitch T.C.A."/>
        </authorList>
    </citation>
    <scope>NUCLEOTIDE SEQUENCE [LARGE SCALE GENOMIC DNA]</scope>
    <source>
        <strain evidence="2 3">Sanger_02</strain>
    </source>
</reference>